<sequence length="102" mass="11460">MLNQQERRLLDEIDRAATATDHRFADGLRRGRPRLPREHRYGRIRVLTGFLLLLVLPVCGVLIAHGNPLGVLAAWPAIVGVIWGFGARQPDRHDEPDRGRPG</sequence>
<keyword evidence="1" id="KW-0812">Transmembrane</keyword>
<evidence type="ECO:0008006" key="4">
    <source>
        <dbReference type="Google" id="ProtNLM"/>
    </source>
</evidence>
<evidence type="ECO:0000313" key="3">
    <source>
        <dbReference type="Proteomes" id="UP000612808"/>
    </source>
</evidence>
<feature type="transmembrane region" description="Helical" evidence="1">
    <location>
        <begin position="44"/>
        <end position="63"/>
    </location>
</feature>
<feature type="transmembrane region" description="Helical" evidence="1">
    <location>
        <begin position="69"/>
        <end position="86"/>
    </location>
</feature>
<accession>A0A8J3NAT8</accession>
<proteinExistence type="predicted"/>
<evidence type="ECO:0000256" key="1">
    <source>
        <dbReference type="SAM" id="Phobius"/>
    </source>
</evidence>
<keyword evidence="1" id="KW-1133">Transmembrane helix</keyword>
<dbReference type="InterPro" id="IPR021401">
    <property type="entry name" value="DUF3040"/>
</dbReference>
<protein>
    <recommendedName>
        <fullName evidence="4">DUF3040 domain-containing protein</fullName>
    </recommendedName>
</protein>
<keyword evidence="3" id="KW-1185">Reference proteome</keyword>
<keyword evidence="1" id="KW-0472">Membrane</keyword>
<reference evidence="2" key="1">
    <citation type="submission" date="2021-01" db="EMBL/GenBank/DDBJ databases">
        <title>Whole genome shotgun sequence of Actinocatenispora rupis NBRC 107355.</title>
        <authorList>
            <person name="Komaki H."/>
            <person name="Tamura T."/>
        </authorList>
    </citation>
    <scope>NUCLEOTIDE SEQUENCE</scope>
    <source>
        <strain evidence="2">NBRC 107355</strain>
    </source>
</reference>
<organism evidence="2 3">
    <name type="scientific">Actinocatenispora rupis</name>
    <dbReference type="NCBI Taxonomy" id="519421"/>
    <lineage>
        <taxon>Bacteria</taxon>
        <taxon>Bacillati</taxon>
        <taxon>Actinomycetota</taxon>
        <taxon>Actinomycetes</taxon>
        <taxon>Micromonosporales</taxon>
        <taxon>Micromonosporaceae</taxon>
        <taxon>Actinocatenispora</taxon>
    </lineage>
</organism>
<dbReference type="Pfam" id="PF11239">
    <property type="entry name" value="DUF3040"/>
    <property type="match status" value="1"/>
</dbReference>
<dbReference type="AlphaFoldDB" id="A0A8J3NAT8"/>
<evidence type="ECO:0000313" key="2">
    <source>
        <dbReference type="EMBL" id="GID12441.1"/>
    </source>
</evidence>
<dbReference type="EMBL" id="BOMB01000019">
    <property type="protein sequence ID" value="GID12441.1"/>
    <property type="molecule type" value="Genomic_DNA"/>
</dbReference>
<gene>
    <name evidence="2" type="ORF">Aru02nite_33300</name>
</gene>
<name>A0A8J3NAT8_9ACTN</name>
<comment type="caution">
    <text evidence="2">The sequence shown here is derived from an EMBL/GenBank/DDBJ whole genome shotgun (WGS) entry which is preliminary data.</text>
</comment>
<dbReference type="RefSeq" id="WP_203658422.1">
    <property type="nucleotide sequence ID" value="NZ_BAAAZM010000013.1"/>
</dbReference>
<dbReference type="Proteomes" id="UP000612808">
    <property type="component" value="Unassembled WGS sequence"/>
</dbReference>